<keyword evidence="2" id="KW-1003">Cell membrane</keyword>
<evidence type="ECO:0000256" key="6">
    <source>
        <dbReference type="SAM" id="Phobius"/>
    </source>
</evidence>
<evidence type="ECO:0000256" key="1">
    <source>
        <dbReference type="ARBA" id="ARBA00004651"/>
    </source>
</evidence>
<evidence type="ECO:0000313" key="8">
    <source>
        <dbReference type="Proteomes" id="UP001595799"/>
    </source>
</evidence>
<dbReference type="PANTHER" id="PTHR30482:SF17">
    <property type="entry name" value="ABC TRANSPORTER ATP-BINDING PROTEIN"/>
    <property type="match status" value="1"/>
</dbReference>
<evidence type="ECO:0000313" key="7">
    <source>
        <dbReference type="EMBL" id="MFC4350746.1"/>
    </source>
</evidence>
<feature type="transmembrane region" description="Helical" evidence="6">
    <location>
        <begin position="82"/>
        <end position="102"/>
    </location>
</feature>
<reference evidence="8" key="1">
    <citation type="journal article" date="2019" name="Int. J. Syst. Evol. Microbiol.">
        <title>The Global Catalogue of Microorganisms (GCM) 10K type strain sequencing project: providing services to taxonomists for standard genome sequencing and annotation.</title>
        <authorList>
            <consortium name="The Broad Institute Genomics Platform"/>
            <consortium name="The Broad Institute Genome Sequencing Center for Infectious Disease"/>
            <person name="Wu L."/>
            <person name="Ma J."/>
        </authorList>
    </citation>
    <scope>NUCLEOTIDE SEQUENCE [LARGE SCALE GENOMIC DNA]</scope>
    <source>
        <strain evidence="8">CECT 8472</strain>
    </source>
</reference>
<keyword evidence="8" id="KW-1185">Reference proteome</keyword>
<comment type="subcellular location">
    <subcellularLocation>
        <location evidence="1">Cell membrane</location>
        <topology evidence="1">Multi-pass membrane protein</topology>
    </subcellularLocation>
</comment>
<proteinExistence type="predicted"/>
<accession>A0ABV8UJA5</accession>
<gene>
    <name evidence="7" type="ORF">ACFOW6_04225</name>
</gene>
<evidence type="ECO:0000256" key="3">
    <source>
        <dbReference type="ARBA" id="ARBA00022692"/>
    </source>
</evidence>
<dbReference type="PANTHER" id="PTHR30482">
    <property type="entry name" value="HIGH-AFFINITY BRANCHED-CHAIN AMINO ACID TRANSPORT SYSTEM PERMEASE"/>
    <property type="match status" value="1"/>
</dbReference>
<dbReference type="InterPro" id="IPR043428">
    <property type="entry name" value="LivM-like"/>
</dbReference>
<feature type="transmembrane region" description="Helical" evidence="6">
    <location>
        <begin position="54"/>
        <end position="75"/>
    </location>
</feature>
<dbReference type="RefSeq" id="WP_382421091.1">
    <property type="nucleotide sequence ID" value="NZ_JBHSCW010000002.1"/>
</dbReference>
<organism evidence="7 8">
    <name type="scientific">Fodinicurvata halophila</name>
    <dbReference type="NCBI Taxonomy" id="1419723"/>
    <lineage>
        <taxon>Bacteria</taxon>
        <taxon>Pseudomonadati</taxon>
        <taxon>Pseudomonadota</taxon>
        <taxon>Alphaproteobacteria</taxon>
        <taxon>Rhodospirillales</taxon>
        <taxon>Rhodovibrionaceae</taxon>
        <taxon>Fodinicurvata</taxon>
    </lineage>
</organism>
<feature type="transmembrane region" description="Helical" evidence="6">
    <location>
        <begin position="178"/>
        <end position="202"/>
    </location>
</feature>
<dbReference type="CDD" id="cd06581">
    <property type="entry name" value="TM_PBP1_LivM_like"/>
    <property type="match status" value="1"/>
</dbReference>
<evidence type="ECO:0000256" key="5">
    <source>
        <dbReference type="ARBA" id="ARBA00023136"/>
    </source>
</evidence>
<keyword evidence="3 6" id="KW-0812">Transmembrane</keyword>
<evidence type="ECO:0000256" key="4">
    <source>
        <dbReference type="ARBA" id="ARBA00022989"/>
    </source>
</evidence>
<name>A0ABV8UJA5_9PROT</name>
<comment type="caution">
    <text evidence="7">The sequence shown here is derived from an EMBL/GenBank/DDBJ whole genome shotgun (WGS) entry which is preliminary data.</text>
</comment>
<sequence length="303" mass="32969">MMVLTNRFMIYCLIVLSFSLLAGQLGLVSLVQTTFSGLAGYSIAILGVRYGIEFPWAPLIALGVVLVTSIAFGLITLRAYRIAFIMLTLALGQMVWALSFQWSSMTQGMDGISNIPVPTLAGLDLSQTREFYAGATILVILAFYAAWRLVNSRYGLLLRGIQENQARMKAFGHPVLRARLLTFVLCALLSGLGGILLAYQVGVISPTSLDIGRAIWVLIAAVVGGYRYLSGVPLGVLLMVTLEAVLNQFTDRHLIVFGTILILVILLMPNGLAPWVEAAWVKIRPRLDWTGKSPGNPLRGGEK</sequence>
<keyword evidence="4 6" id="KW-1133">Transmembrane helix</keyword>
<dbReference type="Pfam" id="PF02653">
    <property type="entry name" value="BPD_transp_2"/>
    <property type="match status" value="1"/>
</dbReference>
<feature type="transmembrane region" description="Helical" evidence="6">
    <location>
        <begin position="131"/>
        <end position="150"/>
    </location>
</feature>
<protein>
    <submittedName>
        <fullName evidence="7">Branched-chain amino acid ABC transporter permease</fullName>
    </submittedName>
</protein>
<dbReference type="EMBL" id="JBHSCW010000002">
    <property type="protein sequence ID" value="MFC4350746.1"/>
    <property type="molecule type" value="Genomic_DNA"/>
</dbReference>
<dbReference type="Proteomes" id="UP001595799">
    <property type="component" value="Unassembled WGS sequence"/>
</dbReference>
<evidence type="ECO:0000256" key="2">
    <source>
        <dbReference type="ARBA" id="ARBA00022475"/>
    </source>
</evidence>
<feature type="transmembrane region" description="Helical" evidence="6">
    <location>
        <begin position="254"/>
        <end position="276"/>
    </location>
</feature>
<keyword evidence="5 6" id="KW-0472">Membrane</keyword>
<dbReference type="InterPro" id="IPR001851">
    <property type="entry name" value="ABC_transp_permease"/>
</dbReference>
<feature type="transmembrane region" description="Helical" evidence="6">
    <location>
        <begin position="214"/>
        <end position="242"/>
    </location>
</feature>